<dbReference type="NCBIfam" id="NF011481">
    <property type="entry name" value="PRK14890.1"/>
    <property type="match status" value="1"/>
</dbReference>
<dbReference type="PANTHER" id="PTHR40733">
    <property type="entry name" value="ZINC-RIBBON RNA-BINDING PROTEIN INVOLVED IN TRANSLATION-RELATED"/>
    <property type="match status" value="1"/>
</dbReference>
<evidence type="ECO:0000259" key="1">
    <source>
        <dbReference type="Pfam" id="PF07754"/>
    </source>
</evidence>
<dbReference type="InterPro" id="IPR011668">
    <property type="entry name" value="HVO_2753-like_ZBP"/>
</dbReference>
<dbReference type="AlphaFoldDB" id="A0A075H162"/>
<dbReference type="Pfam" id="PF07754">
    <property type="entry name" value="HVO_2753_ZBP"/>
    <property type="match status" value="1"/>
</dbReference>
<sequence length="59" mass="6532">MSSSIELPICSGCNRHIMPNDKSVKLNCPECGKTLLWRCQSCRESASSYTCDECKFSGP</sequence>
<evidence type="ECO:0000313" key="2">
    <source>
        <dbReference type="EMBL" id="AIF08302.1"/>
    </source>
</evidence>
<name>A0A075H162_9ARCH</name>
<protein>
    <submittedName>
        <fullName evidence="2">Putative Zn-ribbon RNA-binding protein</fullName>
    </submittedName>
</protein>
<dbReference type="InterPro" id="IPR044720">
    <property type="entry name" value="HVO_2753-like"/>
</dbReference>
<dbReference type="EMBL" id="KF900826">
    <property type="protein sequence ID" value="AIF08302.1"/>
    <property type="molecule type" value="Genomic_DNA"/>
</dbReference>
<dbReference type="PANTHER" id="PTHR40733:SF1">
    <property type="entry name" value="SMALL ZINC FINGER PROTEIN HVO-2753-LIKE ZINC-BINDING POCKET DOMAIN-CONTAINING PROTEIN"/>
    <property type="match status" value="1"/>
</dbReference>
<accession>A0A075H162</accession>
<reference evidence="2" key="1">
    <citation type="journal article" date="2014" name="Genome Biol. Evol.">
        <title>Pangenome evidence for extensive interdomain horizontal transfer affecting lineage core and shell genes in uncultured planktonic thaumarchaeota and euryarchaeota.</title>
        <authorList>
            <person name="Deschamps P."/>
            <person name="Zivanovic Y."/>
            <person name="Moreira D."/>
            <person name="Rodriguez-Valera F."/>
            <person name="Lopez-Garcia P."/>
        </authorList>
    </citation>
    <scope>NUCLEOTIDE SEQUENCE</scope>
</reference>
<organism evidence="2">
    <name type="scientific">uncultured marine thaumarchaeote KM3_28_B05</name>
    <dbReference type="NCBI Taxonomy" id="1456111"/>
    <lineage>
        <taxon>Archaea</taxon>
        <taxon>Nitrososphaerota</taxon>
        <taxon>environmental samples</taxon>
    </lineage>
</organism>
<feature type="domain" description="Small zinc finger protein HVO-2753-like zinc-binding pocket" evidence="1">
    <location>
        <begin position="10"/>
        <end position="54"/>
    </location>
</feature>
<proteinExistence type="predicted"/>